<evidence type="ECO:0000256" key="1">
    <source>
        <dbReference type="SAM" id="Phobius"/>
    </source>
</evidence>
<dbReference type="STRING" id="1073423.SAMN04488700_2041"/>
<keyword evidence="1" id="KW-0812">Transmembrane</keyword>
<name>A0A1X7NIW6_9LACT</name>
<evidence type="ECO:0000313" key="3">
    <source>
        <dbReference type="Proteomes" id="UP000193435"/>
    </source>
</evidence>
<dbReference type="AlphaFoldDB" id="A0A1X7NIW6"/>
<sequence length="68" mass="7957">MTREKKILLINHIIIYIGFSIISIISFTFFNIKTEVELFVFFVVLSLVRILLVYLSEPLFKKSCLTIS</sequence>
<keyword evidence="1" id="KW-0472">Membrane</keyword>
<proteinExistence type="predicted"/>
<keyword evidence="1" id="KW-1133">Transmembrane helix</keyword>
<reference evidence="2 3" key="1">
    <citation type="submission" date="2017-04" db="EMBL/GenBank/DDBJ databases">
        <authorList>
            <person name="Afonso C.L."/>
            <person name="Miller P.J."/>
            <person name="Scott M.A."/>
            <person name="Spackman E."/>
            <person name="Goraichik I."/>
            <person name="Dimitrov K.M."/>
            <person name="Suarez D.L."/>
            <person name="Swayne D.E."/>
        </authorList>
    </citation>
    <scope>NUCLEOTIDE SEQUENCE [LARGE SCALE GENOMIC DNA]</scope>
    <source>
        <strain evidence="2 3">LMG26642</strain>
    </source>
</reference>
<dbReference type="EMBL" id="FXBJ01000002">
    <property type="protein sequence ID" value="SMH37765.1"/>
    <property type="molecule type" value="Genomic_DNA"/>
</dbReference>
<keyword evidence="3" id="KW-1185">Reference proteome</keyword>
<feature type="transmembrane region" description="Helical" evidence="1">
    <location>
        <begin position="7"/>
        <end position="32"/>
    </location>
</feature>
<organism evidence="2 3">
    <name type="scientific">Carnobacterium iners</name>
    <dbReference type="NCBI Taxonomy" id="1073423"/>
    <lineage>
        <taxon>Bacteria</taxon>
        <taxon>Bacillati</taxon>
        <taxon>Bacillota</taxon>
        <taxon>Bacilli</taxon>
        <taxon>Lactobacillales</taxon>
        <taxon>Carnobacteriaceae</taxon>
        <taxon>Carnobacterium</taxon>
    </lineage>
</organism>
<evidence type="ECO:0000313" key="2">
    <source>
        <dbReference type="EMBL" id="SMH37765.1"/>
    </source>
</evidence>
<gene>
    <name evidence="2" type="ORF">SAMN04488700_2041</name>
</gene>
<accession>A0A1X7NIW6</accession>
<protein>
    <submittedName>
        <fullName evidence="2">Uncharacterized protein</fullName>
    </submittedName>
</protein>
<feature type="transmembrane region" description="Helical" evidence="1">
    <location>
        <begin position="38"/>
        <end position="55"/>
    </location>
</feature>
<dbReference type="Proteomes" id="UP000193435">
    <property type="component" value="Unassembled WGS sequence"/>
</dbReference>